<name>A0A6J5L2S6_9CAUD</name>
<sequence>MKRCVYNLSDEMAQAIENFRFSERFKSETEAVRYLITKGLDACVNLPQPEEKEEENQNVE</sequence>
<protein>
    <submittedName>
        <fullName evidence="1">Uncharacterized protein</fullName>
    </submittedName>
</protein>
<proteinExistence type="predicted"/>
<accession>A0A6J5L2S6</accession>
<dbReference type="EMBL" id="LR796213">
    <property type="protein sequence ID" value="CAB4127616.1"/>
    <property type="molecule type" value="Genomic_DNA"/>
</dbReference>
<gene>
    <name evidence="1" type="ORF">UFOVP95_39</name>
</gene>
<reference evidence="1" key="1">
    <citation type="submission" date="2020-04" db="EMBL/GenBank/DDBJ databases">
        <authorList>
            <person name="Chiriac C."/>
            <person name="Salcher M."/>
            <person name="Ghai R."/>
            <person name="Kavagutti S V."/>
        </authorList>
    </citation>
    <scope>NUCLEOTIDE SEQUENCE</scope>
</reference>
<evidence type="ECO:0000313" key="1">
    <source>
        <dbReference type="EMBL" id="CAB4127616.1"/>
    </source>
</evidence>
<organism evidence="1">
    <name type="scientific">uncultured Caudovirales phage</name>
    <dbReference type="NCBI Taxonomy" id="2100421"/>
    <lineage>
        <taxon>Viruses</taxon>
        <taxon>Duplodnaviria</taxon>
        <taxon>Heunggongvirae</taxon>
        <taxon>Uroviricota</taxon>
        <taxon>Caudoviricetes</taxon>
        <taxon>Peduoviridae</taxon>
        <taxon>Maltschvirus</taxon>
        <taxon>Maltschvirus maltsch</taxon>
    </lineage>
</organism>